<dbReference type="Gene3D" id="1.10.150.870">
    <property type="match status" value="1"/>
</dbReference>
<evidence type="ECO:0000256" key="6">
    <source>
        <dbReference type="ARBA" id="ARBA00022932"/>
    </source>
</evidence>
<dbReference type="GO" id="GO:0003887">
    <property type="term" value="F:DNA-directed DNA polymerase activity"/>
    <property type="evidence" value="ECO:0007669"/>
    <property type="project" value="UniProtKB-EC"/>
</dbReference>
<comment type="caution">
    <text evidence="9">The sequence shown here is derived from an EMBL/GenBank/DDBJ whole genome shotgun (WGS) entry which is preliminary data.</text>
</comment>
<keyword evidence="3 9" id="KW-0808">Transferase</keyword>
<dbReference type="Pfam" id="PF14579">
    <property type="entry name" value="HHH_6"/>
    <property type="match status" value="1"/>
</dbReference>
<dbReference type="RefSeq" id="WP_378289910.1">
    <property type="nucleotide sequence ID" value="NZ_JBHULE010000004.1"/>
</dbReference>
<organism evidence="9 10">
    <name type="scientific">Aquimarina rubra</name>
    <dbReference type="NCBI Taxonomy" id="1920033"/>
    <lineage>
        <taxon>Bacteria</taxon>
        <taxon>Pseudomonadati</taxon>
        <taxon>Bacteroidota</taxon>
        <taxon>Flavobacteriia</taxon>
        <taxon>Flavobacteriales</taxon>
        <taxon>Flavobacteriaceae</taxon>
        <taxon>Aquimarina</taxon>
    </lineage>
</organism>
<dbReference type="InterPro" id="IPR029460">
    <property type="entry name" value="DNAPol_HHH"/>
</dbReference>
<evidence type="ECO:0000256" key="2">
    <source>
        <dbReference type="ARBA" id="ARBA00019114"/>
    </source>
</evidence>
<comment type="catalytic activity">
    <reaction evidence="7">
        <text>DNA(n) + a 2'-deoxyribonucleoside 5'-triphosphate = DNA(n+1) + diphosphate</text>
        <dbReference type="Rhea" id="RHEA:22508"/>
        <dbReference type="Rhea" id="RHEA-COMP:17339"/>
        <dbReference type="Rhea" id="RHEA-COMP:17340"/>
        <dbReference type="ChEBI" id="CHEBI:33019"/>
        <dbReference type="ChEBI" id="CHEBI:61560"/>
        <dbReference type="ChEBI" id="CHEBI:173112"/>
        <dbReference type="EC" id="2.7.7.7"/>
    </reaction>
</comment>
<dbReference type="EC" id="2.7.7.7" evidence="1"/>
<keyword evidence="4 9" id="KW-0548">Nucleotidyltransferase</keyword>
<protein>
    <recommendedName>
        <fullName evidence="2">DNA polymerase III subunit alpha</fullName>
        <ecNumber evidence="1">2.7.7.7</ecNumber>
    </recommendedName>
</protein>
<gene>
    <name evidence="9" type="ORF">ACFSR1_04095</name>
</gene>
<name>A0ABW5LAA3_9FLAO</name>
<dbReference type="PANTHER" id="PTHR32294">
    <property type="entry name" value="DNA POLYMERASE III SUBUNIT ALPHA"/>
    <property type="match status" value="1"/>
</dbReference>
<dbReference type="PANTHER" id="PTHR32294:SF0">
    <property type="entry name" value="DNA POLYMERASE III SUBUNIT ALPHA"/>
    <property type="match status" value="1"/>
</dbReference>
<dbReference type="SMART" id="SM00481">
    <property type="entry name" value="POLIIIAc"/>
    <property type="match status" value="1"/>
</dbReference>
<evidence type="ECO:0000256" key="7">
    <source>
        <dbReference type="ARBA" id="ARBA00049244"/>
    </source>
</evidence>
<evidence type="ECO:0000256" key="3">
    <source>
        <dbReference type="ARBA" id="ARBA00022679"/>
    </source>
</evidence>
<dbReference type="Pfam" id="PF07733">
    <property type="entry name" value="DNA_pol3_alpha"/>
    <property type="match status" value="1"/>
</dbReference>
<dbReference type="Pfam" id="PF17657">
    <property type="entry name" value="DNA_pol3_finger"/>
    <property type="match status" value="1"/>
</dbReference>
<evidence type="ECO:0000313" key="9">
    <source>
        <dbReference type="EMBL" id="MFD2561840.1"/>
    </source>
</evidence>
<keyword evidence="6" id="KW-0239">DNA-directed DNA polymerase</keyword>
<dbReference type="InterPro" id="IPR016195">
    <property type="entry name" value="Pol/histidinol_Pase-like"/>
</dbReference>
<keyword evidence="10" id="KW-1185">Reference proteome</keyword>
<evidence type="ECO:0000259" key="8">
    <source>
        <dbReference type="SMART" id="SM00481"/>
    </source>
</evidence>
<dbReference type="CDD" id="cd04485">
    <property type="entry name" value="DnaE_OBF"/>
    <property type="match status" value="1"/>
</dbReference>
<dbReference type="InterPro" id="IPR040982">
    <property type="entry name" value="DNA_pol3_finger"/>
</dbReference>
<dbReference type="InterPro" id="IPR003141">
    <property type="entry name" value="Pol/His_phosphatase_N"/>
</dbReference>
<sequence length="985" mass="114505">MYLNCHSYYSLRFGTFSEIDILELAKKNRIDSLALTDINNTSACLNFIRKAHDYQIKPIVGIDFRNNHQQLYVGLAKNNEGYKELNDFLSYHSHHKIDFPKNAPPFKNAFIIYPFKQVQETQKTKFASSEFIGISIKDIPKLRLSSFRKLKDRLAILQPVTFRTKKDFNAHRLLRAIDKNILLSRLPESQQACFSEKMIPNDEIKNQFGEFDFIIKNTENIINQCSISFDFSKNKPSLNQRTYTGSIEEDNKLLKKLCEQGLPYRYKNPDNKVYDRLKKELGLIIKMNFVSYFLINWKIISYAQEKGYYYVGRGSGANSIVAYLLKITDVDPIELDLYFERFINSHRTSPPDFDIDFSWRDRQDITRFIFEEFSNVALLGTYVTFHYKGAVRELGKVFGLPKFEIDKLSEGNYNYNSLDHIHKLVVIYSQLIQGIPNYISIHSSGILISEKPLHYYSATDMPPKGFPTVQFDMIISEDLGLYKFDILGQRGLAKIKEAISIIQYNQPKKANFDIHDIEKLKKDPNINALIREAKCLACFYVESPAMRMLLSKLKTDNYLGLVAASSIIRPGVAKSGMMREYILREHDIERRKNSHPIMLELMNETYGIMVYQEDVIKVAHVFAKLTLDEADVLRRGMSGKFRSRKEFKDVQNKFIQNCRAEGYEEKIIFEIWNQVASFAGYAFPKGHSASYAVESYQSLFLKAYFPIEYLVATLNNGGGFYRPEVYLHEAKLFGAKIVTPCINTSKYEHILQQKTIYLGLSILRNLDHKTSELILLEREQHGIYTSLNDFIDRVPIGIEQISILIKIDAFAFTGKNKHELLWKAYFKINGTPPNYNQPLLFKEKRTEYKLPKFKTSRLEDAFEQIESFGFPLCGYYEIMASQPTNQNRANQLKNYLNKKIDIYGYLIAMKNTSTSKGTRMAFGTFLDQFGDVFDTVLFPPVQEKYRLRYKGVYRIYGKVVEEFGFLSIEVIKILKQDYIQDPRYT</sequence>
<dbReference type="InterPro" id="IPR004805">
    <property type="entry name" value="DnaE2/DnaE/PolC"/>
</dbReference>
<dbReference type="Pfam" id="PF02811">
    <property type="entry name" value="PHP"/>
    <property type="match status" value="1"/>
</dbReference>
<evidence type="ECO:0000313" key="10">
    <source>
        <dbReference type="Proteomes" id="UP001597319"/>
    </source>
</evidence>
<dbReference type="Gene3D" id="3.20.20.140">
    <property type="entry name" value="Metal-dependent hydrolases"/>
    <property type="match status" value="1"/>
</dbReference>
<dbReference type="EMBL" id="JBHULE010000004">
    <property type="protein sequence ID" value="MFD2561840.1"/>
    <property type="molecule type" value="Genomic_DNA"/>
</dbReference>
<dbReference type="InterPro" id="IPR004013">
    <property type="entry name" value="PHP_dom"/>
</dbReference>
<feature type="domain" description="Polymerase/histidinol phosphatase N-terminal" evidence="8">
    <location>
        <begin position="1"/>
        <end position="68"/>
    </location>
</feature>
<proteinExistence type="predicted"/>
<dbReference type="InterPro" id="IPR011708">
    <property type="entry name" value="DNA_pol3_alpha_NTPase_dom"/>
</dbReference>
<accession>A0ABW5LAA3</accession>
<dbReference type="SUPFAM" id="SSF89550">
    <property type="entry name" value="PHP domain-like"/>
    <property type="match status" value="1"/>
</dbReference>
<dbReference type="NCBIfam" id="TIGR00594">
    <property type="entry name" value="polc"/>
    <property type="match status" value="1"/>
</dbReference>
<keyword evidence="5" id="KW-0235">DNA replication</keyword>
<reference evidence="10" key="1">
    <citation type="journal article" date="2019" name="Int. J. Syst. Evol. Microbiol.">
        <title>The Global Catalogue of Microorganisms (GCM) 10K type strain sequencing project: providing services to taxonomists for standard genome sequencing and annotation.</title>
        <authorList>
            <consortium name="The Broad Institute Genomics Platform"/>
            <consortium name="The Broad Institute Genome Sequencing Center for Infectious Disease"/>
            <person name="Wu L."/>
            <person name="Ma J."/>
        </authorList>
    </citation>
    <scope>NUCLEOTIDE SEQUENCE [LARGE SCALE GENOMIC DNA]</scope>
    <source>
        <strain evidence="10">KCTC 52274</strain>
    </source>
</reference>
<evidence type="ECO:0000256" key="1">
    <source>
        <dbReference type="ARBA" id="ARBA00012417"/>
    </source>
</evidence>
<evidence type="ECO:0000256" key="4">
    <source>
        <dbReference type="ARBA" id="ARBA00022695"/>
    </source>
</evidence>
<dbReference type="Proteomes" id="UP001597319">
    <property type="component" value="Unassembled WGS sequence"/>
</dbReference>
<evidence type="ECO:0000256" key="5">
    <source>
        <dbReference type="ARBA" id="ARBA00022705"/>
    </source>
</evidence>